<keyword evidence="9" id="KW-1185">Reference proteome</keyword>
<keyword evidence="3" id="KW-0342">GTP-binding</keyword>
<gene>
    <name evidence="8" type="primary">A01p010070.1_BraROA</name>
    <name evidence="8" type="ORF">IGI04_000845</name>
</gene>
<dbReference type="SMART" id="SM00173">
    <property type="entry name" value="RAS"/>
    <property type="match status" value="1"/>
</dbReference>
<sequence length="264" mass="29693">MKVSLLHASSGLEMTRHEINTETYSNESNHRVDLSYFLTTSSSVDTKRSFTSLSLSLRRSSPAVFSFYRRNLRFHRIDLPFFFLNFITSSMDDSYLDSYISTIGVDFKIRTVEQDGKTIKLQIWDTAGQERFRTITSSYYRGAHGIIVTYDVTDQESFNNVKQWLNEIDRYASENVNKLLVGNKCDLISQKVVSTETAKAFADELGIPFLETSAKNSTNVEEAFMAMTAAIKTRMASQPAGGSKPSTVQIRGQPVNQQSGCCSS</sequence>
<dbReference type="PANTHER" id="PTHR47977">
    <property type="entry name" value="RAS-RELATED PROTEIN RAB"/>
    <property type="match status" value="1"/>
</dbReference>
<dbReference type="PROSITE" id="PS51421">
    <property type="entry name" value="RAS"/>
    <property type="match status" value="1"/>
</dbReference>
<accession>A0ABQ7NR87</accession>
<dbReference type="InterPro" id="IPR027417">
    <property type="entry name" value="P-loop_NTPase"/>
</dbReference>
<dbReference type="InterPro" id="IPR057289">
    <property type="entry name" value="Rab1/Ypt1"/>
</dbReference>
<comment type="similarity">
    <text evidence="1">Belongs to the small GTPase superfamily. Rab family.</text>
</comment>
<keyword evidence="2" id="KW-0547">Nucleotide-binding</keyword>
<dbReference type="SUPFAM" id="SSF52540">
    <property type="entry name" value="P-loop containing nucleoside triphosphate hydrolases"/>
    <property type="match status" value="1"/>
</dbReference>
<dbReference type="SMART" id="SM00174">
    <property type="entry name" value="RHO"/>
    <property type="match status" value="1"/>
</dbReference>
<dbReference type="SMART" id="SM00176">
    <property type="entry name" value="RAN"/>
    <property type="match status" value="1"/>
</dbReference>
<keyword evidence="5" id="KW-0636">Prenylation</keyword>
<evidence type="ECO:0000256" key="6">
    <source>
        <dbReference type="ARBA" id="ARBA00037868"/>
    </source>
</evidence>
<dbReference type="NCBIfam" id="TIGR00231">
    <property type="entry name" value="small_GTP"/>
    <property type="match status" value="1"/>
</dbReference>
<dbReference type="EMBL" id="JADBGQ010000001">
    <property type="protein sequence ID" value="KAG5413278.1"/>
    <property type="molecule type" value="Genomic_DNA"/>
</dbReference>
<evidence type="ECO:0000256" key="3">
    <source>
        <dbReference type="ARBA" id="ARBA00023134"/>
    </source>
</evidence>
<evidence type="ECO:0000313" key="8">
    <source>
        <dbReference type="EMBL" id="KAG5413278.1"/>
    </source>
</evidence>
<evidence type="ECO:0000256" key="1">
    <source>
        <dbReference type="ARBA" id="ARBA00006270"/>
    </source>
</evidence>
<reference evidence="8 9" key="1">
    <citation type="submission" date="2021-03" db="EMBL/GenBank/DDBJ databases">
        <authorList>
            <person name="King G.J."/>
            <person name="Bancroft I."/>
            <person name="Baten A."/>
            <person name="Bloomfield J."/>
            <person name="Borpatragohain P."/>
            <person name="He Z."/>
            <person name="Irish N."/>
            <person name="Irwin J."/>
            <person name="Liu K."/>
            <person name="Mauleon R.P."/>
            <person name="Moore J."/>
            <person name="Morris R."/>
            <person name="Ostergaard L."/>
            <person name="Wang B."/>
            <person name="Wells R."/>
        </authorList>
    </citation>
    <scope>NUCLEOTIDE SEQUENCE [LARGE SCALE GENOMIC DNA]</scope>
    <source>
        <strain evidence="8">R-o-18</strain>
        <tissue evidence="8">Leaf</tissue>
    </source>
</reference>
<organism evidence="8 9">
    <name type="scientific">Brassica rapa subsp. trilocularis</name>
    <dbReference type="NCBI Taxonomy" id="1813537"/>
    <lineage>
        <taxon>Eukaryota</taxon>
        <taxon>Viridiplantae</taxon>
        <taxon>Streptophyta</taxon>
        <taxon>Embryophyta</taxon>
        <taxon>Tracheophyta</taxon>
        <taxon>Spermatophyta</taxon>
        <taxon>Magnoliopsida</taxon>
        <taxon>eudicotyledons</taxon>
        <taxon>Gunneridae</taxon>
        <taxon>Pentapetalae</taxon>
        <taxon>rosids</taxon>
        <taxon>malvids</taxon>
        <taxon>Brassicales</taxon>
        <taxon>Brassicaceae</taxon>
        <taxon>Brassiceae</taxon>
        <taxon>Brassica</taxon>
    </lineage>
</organism>
<protein>
    <submittedName>
        <fullName evidence="8">Uncharacterized protein</fullName>
    </submittedName>
</protein>
<comment type="caution">
    <text evidence="8">The sequence shown here is derived from an EMBL/GenBank/DDBJ whole genome shotgun (WGS) entry which is preliminary data.</text>
</comment>
<dbReference type="PROSITE" id="PS51419">
    <property type="entry name" value="RAB"/>
    <property type="match status" value="1"/>
</dbReference>
<dbReference type="InterPro" id="IPR050227">
    <property type="entry name" value="Rab"/>
</dbReference>
<dbReference type="InterPro" id="IPR005225">
    <property type="entry name" value="Small_GTP-bd"/>
</dbReference>
<evidence type="ECO:0000256" key="7">
    <source>
        <dbReference type="SAM" id="MobiDB-lite"/>
    </source>
</evidence>
<dbReference type="InterPro" id="IPR001806">
    <property type="entry name" value="Small_GTPase"/>
</dbReference>
<keyword evidence="4" id="KW-0449">Lipoprotein</keyword>
<proteinExistence type="inferred from homology"/>
<dbReference type="Proteomes" id="UP000823674">
    <property type="component" value="Chromosome A01"/>
</dbReference>
<dbReference type="CDD" id="cd01869">
    <property type="entry name" value="Rab1_Ypt1"/>
    <property type="match status" value="1"/>
</dbReference>
<dbReference type="PRINTS" id="PR00449">
    <property type="entry name" value="RASTRNSFRMNG"/>
</dbReference>
<dbReference type="Pfam" id="PF00071">
    <property type="entry name" value="Ras"/>
    <property type="match status" value="1"/>
</dbReference>
<feature type="region of interest" description="Disordered" evidence="7">
    <location>
        <begin position="236"/>
        <end position="264"/>
    </location>
</feature>
<evidence type="ECO:0000313" key="9">
    <source>
        <dbReference type="Proteomes" id="UP000823674"/>
    </source>
</evidence>
<evidence type="ECO:0000256" key="4">
    <source>
        <dbReference type="ARBA" id="ARBA00023288"/>
    </source>
</evidence>
<evidence type="ECO:0000256" key="2">
    <source>
        <dbReference type="ARBA" id="ARBA00022741"/>
    </source>
</evidence>
<comment type="subcellular location">
    <subcellularLocation>
        <location evidence="6">Endomembrane system</location>
        <topology evidence="6">Lipid-anchor</topology>
    </subcellularLocation>
</comment>
<dbReference type="PROSITE" id="PS51420">
    <property type="entry name" value="RHO"/>
    <property type="match status" value="1"/>
</dbReference>
<dbReference type="SMART" id="SM00175">
    <property type="entry name" value="RAB"/>
    <property type="match status" value="1"/>
</dbReference>
<evidence type="ECO:0000256" key="5">
    <source>
        <dbReference type="ARBA" id="ARBA00023289"/>
    </source>
</evidence>
<name>A0ABQ7NR87_BRACM</name>
<dbReference type="Gene3D" id="3.40.50.300">
    <property type="entry name" value="P-loop containing nucleotide triphosphate hydrolases"/>
    <property type="match status" value="1"/>
</dbReference>
<feature type="compositionally biased region" description="Polar residues" evidence="7">
    <location>
        <begin position="244"/>
        <end position="264"/>
    </location>
</feature>